<gene>
    <name evidence="1" type="ORF">AVDCRST_MAG74-42</name>
</gene>
<reference evidence="1" key="1">
    <citation type="submission" date="2020-02" db="EMBL/GenBank/DDBJ databases">
        <authorList>
            <person name="Meier V. D."/>
        </authorList>
    </citation>
    <scope>NUCLEOTIDE SEQUENCE</scope>
    <source>
        <strain evidence="1">AVDCRST_MAG74</strain>
    </source>
</reference>
<protein>
    <recommendedName>
        <fullName evidence="2">DUF4265 domain-containing protein</fullName>
    </recommendedName>
</protein>
<evidence type="ECO:0000313" key="1">
    <source>
        <dbReference type="EMBL" id="CAA9376832.1"/>
    </source>
</evidence>
<proteinExistence type="predicted"/>
<accession>A0A6J4N3R3</accession>
<dbReference type="Pfam" id="PF14085">
    <property type="entry name" value="DUF4265"/>
    <property type="match status" value="1"/>
</dbReference>
<name>A0A6J4N3R3_9BACT</name>
<sequence length="160" mass="18413">MNESQEELEKVYVDLPNHWAVGGESMWAKSLGNNLFEICNAPFYAYGLNWGDVVRAESAESNLKPEVLEVVKPSGNKTLRIYFAEKADENSQTEYLKTLKQFKVSYERANDNLVALDIEPDADYDALCDKLWKLEQEGILEYETCESRVQNKFDDEPEED</sequence>
<dbReference type="EMBL" id="CADCUR010000006">
    <property type="protein sequence ID" value="CAA9376832.1"/>
    <property type="molecule type" value="Genomic_DNA"/>
</dbReference>
<organism evidence="1">
    <name type="scientific">uncultured Pyrinomonadaceae bacterium</name>
    <dbReference type="NCBI Taxonomy" id="2283094"/>
    <lineage>
        <taxon>Bacteria</taxon>
        <taxon>Pseudomonadati</taxon>
        <taxon>Acidobacteriota</taxon>
        <taxon>Blastocatellia</taxon>
        <taxon>Blastocatellales</taxon>
        <taxon>Pyrinomonadaceae</taxon>
        <taxon>environmental samples</taxon>
    </lineage>
</organism>
<dbReference type="AlphaFoldDB" id="A0A6J4N3R3"/>
<dbReference type="InterPro" id="IPR025361">
    <property type="entry name" value="DUF4265"/>
</dbReference>
<evidence type="ECO:0008006" key="2">
    <source>
        <dbReference type="Google" id="ProtNLM"/>
    </source>
</evidence>